<dbReference type="InterPro" id="IPR011973">
    <property type="entry name" value="PaaD"/>
</dbReference>
<dbReference type="NCBIfam" id="TIGR00369">
    <property type="entry name" value="unchar_dom_1"/>
    <property type="match status" value="1"/>
</dbReference>
<comment type="caution">
    <text evidence="4">The sequence shown here is derived from an EMBL/GenBank/DDBJ whole genome shotgun (WGS) entry which is preliminary data.</text>
</comment>
<organism evidence="4 5">
    <name type="scientific">Magnetovibrio blakemorei</name>
    <dbReference type="NCBI Taxonomy" id="28181"/>
    <lineage>
        <taxon>Bacteria</taxon>
        <taxon>Pseudomonadati</taxon>
        <taxon>Pseudomonadota</taxon>
        <taxon>Alphaproteobacteria</taxon>
        <taxon>Rhodospirillales</taxon>
        <taxon>Magnetovibrionaceae</taxon>
        <taxon>Magnetovibrio</taxon>
    </lineage>
</organism>
<evidence type="ECO:0000313" key="4">
    <source>
        <dbReference type="EMBL" id="OEJ69205.1"/>
    </source>
</evidence>
<dbReference type="CDD" id="cd03443">
    <property type="entry name" value="PaaI_thioesterase"/>
    <property type="match status" value="1"/>
</dbReference>
<dbReference type="Pfam" id="PF03061">
    <property type="entry name" value="4HBT"/>
    <property type="match status" value="1"/>
</dbReference>
<dbReference type="EMBL" id="MCGG01000008">
    <property type="protein sequence ID" value="OEJ69205.1"/>
    <property type="molecule type" value="Genomic_DNA"/>
</dbReference>
<dbReference type="Gene3D" id="3.10.129.10">
    <property type="entry name" value="Hotdog Thioesterase"/>
    <property type="match status" value="1"/>
</dbReference>
<dbReference type="AlphaFoldDB" id="A0A1E5QB09"/>
<proteinExistence type="inferred from homology"/>
<gene>
    <name evidence="4" type="ORF">BEN30_03695</name>
</gene>
<dbReference type="NCBIfam" id="TIGR02286">
    <property type="entry name" value="PaaD"/>
    <property type="match status" value="1"/>
</dbReference>
<dbReference type="PANTHER" id="PTHR42856:SF1">
    <property type="entry name" value="ACYL-COENZYME A THIOESTERASE PAAI"/>
    <property type="match status" value="1"/>
</dbReference>
<sequence length="162" mass="17427">MTQDKDHTIDKDRLAQAVAEGMYPRDHAAQGLGIELLQTRSDRAAVRMVVREDMLNFHGTCHGGFMYALAGSVFAYICNADNRATVAQAGSINYTRAAHLGDVLTATAHVVNAAGRIGVYDVEVRNQKDEVVALFRGQSCKIKGESVPGLNAQFGLDDTSAS</sequence>
<dbReference type="STRING" id="28181.BEN30_03695"/>
<dbReference type="InterPro" id="IPR006683">
    <property type="entry name" value="Thioestr_dom"/>
</dbReference>
<evidence type="ECO:0000256" key="1">
    <source>
        <dbReference type="ARBA" id="ARBA00008324"/>
    </source>
</evidence>
<dbReference type="SUPFAM" id="SSF54637">
    <property type="entry name" value="Thioesterase/thiol ester dehydrase-isomerase"/>
    <property type="match status" value="1"/>
</dbReference>
<dbReference type="InterPro" id="IPR029069">
    <property type="entry name" value="HotDog_dom_sf"/>
</dbReference>
<dbReference type="PANTHER" id="PTHR42856">
    <property type="entry name" value="ACYL-COENZYME A THIOESTERASE PAAI"/>
    <property type="match status" value="1"/>
</dbReference>
<dbReference type="InterPro" id="IPR003736">
    <property type="entry name" value="PAAI_dom"/>
</dbReference>
<dbReference type="RefSeq" id="WP_069956670.1">
    <property type="nucleotide sequence ID" value="NZ_MCGG01000008.1"/>
</dbReference>
<dbReference type="GO" id="GO:0016289">
    <property type="term" value="F:acyl-CoA hydrolase activity"/>
    <property type="evidence" value="ECO:0007669"/>
    <property type="project" value="TreeGrafter"/>
</dbReference>
<dbReference type="FunFam" id="3.10.129.10:FF:000022">
    <property type="entry name" value="Phenylacetic acid degradation protein"/>
    <property type="match status" value="1"/>
</dbReference>
<evidence type="ECO:0000256" key="2">
    <source>
        <dbReference type="ARBA" id="ARBA00022801"/>
    </source>
</evidence>
<accession>A0A1E5QB09</accession>
<keyword evidence="2" id="KW-0378">Hydrolase</keyword>
<comment type="similarity">
    <text evidence="1">Belongs to the thioesterase PaaI family.</text>
</comment>
<keyword evidence="5" id="KW-1185">Reference proteome</keyword>
<dbReference type="OrthoDB" id="32575at2"/>
<feature type="domain" description="Thioesterase" evidence="3">
    <location>
        <begin position="58"/>
        <end position="133"/>
    </location>
</feature>
<dbReference type="Proteomes" id="UP000095347">
    <property type="component" value="Unassembled WGS sequence"/>
</dbReference>
<name>A0A1E5QB09_9PROT</name>
<evidence type="ECO:0000259" key="3">
    <source>
        <dbReference type="Pfam" id="PF03061"/>
    </source>
</evidence>
<dbReference type="InterPro" id="IPR052723">
    <property type="entry name" value="Acyl-CoA_thioesterase_PaaI"/>
</dbReference>
<reference evidence="5" key="1">
    <citation type="submission" date="2016-07" db="EMBL/GenBank/DDBJ databases">
        <authorList>
            <person name="Florea S."/>
            <person name="Webb J.S."/>
            <person name="Jaromczyk J."/>
            <person name="Schardl C.L."/>
        </authorList>
    </citation>
    <scope>NUCLEOTIDE SEQUENCE [LARGE SCALE GENOMIC DNA]</scope>
    <source>
        <strain evidence="5">MV-1</strain>
    </source>
</reference>
<evidence type="ECO:0000313" key="5">
    <source>
        <dbReference type="Proteomes" id="UP000095347"/>
    </source>
</evidence>
<protein>
    <submittedName>
        <fullName evidence="4">Phenylacetic acid degradation protein PaaD</fullName>
    </submittedName>
</protein>